<reference evidence="1 2" key="1">
    <citation type="submission" date="2009-05" db="EMBL/GenBank/DDBJ databases">
        <authorList>
            <person name="Setubal J.C."/>
            <person name="Boyle S."/>
            <person name="Crasta O.R."/>
            <person name="Gillespie J.J."/>
            <person name="Kenyon R.W."/>
            <person name="Lu J."/>
            <person name="Mane S."/>
            <person name="Nagrani S."/>
            <person name="Shallom J.M."/>
            <person name="Shallom S."/>
            <person name="Shukla M."/>
            <person name="Snyder E.E."/>
            <person name="Sobral B.W."/>
            <person name="Wattam A.R."/>
            <person name="Will R."/>
            <person name="Williams K."/>
            <person name="Yoo H."/>
            <person name="Munk C."/>
            <person name="Tapia R."/>
            <person name="Green L."/>
            <person name="Rogers Y."/>
            <person name="Detter J.C."/>
            <person name="Bruce D."/>
            <person name="Brettin T.S."/>
            <person name="Tsolis R."/>
        </authorList>
    </citation>
    <scope>NUCLEOTIDE SEQUENCE [LARGE SCALE GENOMIC DNA]</scope>
    <source>
        <strain evidence="1 2">LMG 3301</strain>
    </source>
</reference>
<gene>
    <name evidence="1" type="ORF">OINT_2001627</name>
</gene>
<dbReference type="EMBL" id="ACQA01000002">
    <property type="protein sequence ID" value="EEQ94398.1"/>
    <property type="molecule type" value="Genomic_DNA"/>
</dbReference>
<organism evidence="1 2">
    <name type="scientific">Brucella intermedia LMG 3301</name>
    <dbReference type="NCBI Taxonomy" id="641118"/>
    <lineage>
        <taxon>Bacteria</taxon>
        <taxon>Pseudomonadati</taxon>
        <taxon>Pseudomonadota</taxon>
        <taxon>Alphaproteobacteria</taxon>
        <taxon>Hyphomicrobiales</taxon>
        <taxon>Brucellaceae</taxon>
        <taxon>Brucella/Ochrobactrum group</taxon>
        <taxon>Brucella</taxon>
    </lineage>
</organism>
<dbReference type="Proteomes" id="UP000004386">
    <property type="component" value="Unassembled WGS sequence"/>
</dbReference>
<accession>C4WQ55</accession>
<protein>
    <submittedName>
        <fullName evidence="1">Uncharacterized protein</fullName>
    </submittedName>
</protein>
<evidence type="ECO:0000313" key="1">
    <source>
        <dbReference type="EMBL" id="EEQ94398.1"/>
    </source>
</evidence>
<evidence type="ECO:0000313" key="2">
    <source>
        <dbReference type="Proteomes" id="UP000004386"/>
    </source>
</evidence>
<comment type="caution">
    <text evidence="1">The sequence shown here is derived from an EMBL/GenBank/DDBJ whole genome shotgun (WGS) entry which is preliminary data.</text>
</comment>
<sequence length="42" mass="4887">MVAFFSLHGTYFLRRRWCEEKACLAVIQSGNLPVECWRAALL</sequence>
<dbReference type="AlphaFoldDB" id="C4WQ55"/>
<proteinExistence type="predicted"/>
<name>C4WQ55_9HYPH</name>
<dbReference type="HOGENOM" id="CLU_3254896_0_0_5"/>